<sequence>MQFSEYDVHHKDGNKFNNNSDNLDIIFREEHEIEHGKVLYENGQKYIRLVMVNRRRKQTKKAILTGGKYGTWYPRSQLIVRYGYLYATEWIYKKKH</sequence>
<evidence type="ECO:0000313" key="1">
    <source>
        <dbReference type="EMBL" id="KKL57264.1"/>
    </source>
</evidence>
<gene>
    <name evidence="1" type="ORF">LCGC14_2237180</name>
</gene>
<accession>A0A0F9D6S8</accession>
<reference evidence="1" key="1">
    <citation type="journal article" date="2015" name="Nature">
        <title>Complex archaea that bridge the gap between prokaryotes and eukaryotes.</title>
        <authorList>
            <person name="Spang A."/>
            <person name="Saw J.H."/>
            <person name="Jorgensen S.L."/>
            <person name="Zaremba-Niedzwiedzka K."/>
            <person name="Martijn J."/>
            <person name="Lind A.E."/>
            <person name="van Eijk R."/>
            <person name="Schleper C."/>
            <person name="Guy L."/>
            <person name="Ettema T.J."/>
        </authorList>
    </citation>
    <scope>NUCLEOTIDE SEQUENCE</scope>
</reference>
<dbReference type="EMBL" id="LAZR01030223">
    <property type="protein sequence ID" value="KKL57264.1"/>
    <property type="molecule type" value="Genomic_DNA"/>
</dbReference>
<name>A0A0F9D6S8_9ZZZZ</name>
<comment type="caution">
    <text evidence="1">The sequence shown here is derived from an EMBL/GenBank/DDBJ whole genome shotgun (WGS) entry which is preliminary data.</text>
</comment>
<proteinExistence type="predicted"/>
<organism evidence="1">
    <name type="scientific">marine sediment metagenome</name>
    <dbReference type="NCBI Taxonomy" id="412755"/>
    <lineage>
        <taxon>unclassified sequences</taxon>
        <taxon>metagenomes</taxon>
        <taxon>ecological metagenomes</taxon>
    </lineage>
</organism>
<evidence type="ECO:0008006" key="2">
    <source>
        <dbReference type="Google" id="ProtNLM"/>
    </source>
</evidence>
<dbReference type="AlphaFoldDB" id="A0A0F9D6S8"/>
<protein>
    <recommendedName>
        <fullName evidence="2">HNH nuclease domain-containing protein</fullName>
    </recommendedName>
</protein>